<evidence type="ECO:0000256" key="5">
    <source>
        <dbReference type="ARBA" id="ARBA00023242"/>
    </source>
</evidence>
<evidence type="ECO:0000256" key="4">
    <source>
        <dbReference type="ARBA" id="ARBA00022454"/>
    </source>
</evidence>
<keyword evidence="6" id="KW-0137">Centromere</keyword>
<dbReference type="EMBL" id="CP034457">
    <property type="protein sequence ID" value="QBM87479.1"/>
    <property type="molecule type" value="Genomic_DNA"/>
</dbReference>
<dbReference type="Proteomes" id="UP000292447">
    <property type="component" value="Chromosome II"/>
</dbReference>
<evidence type="ECO:0000256" key="1">
    <source>
        <dbReference type="ARBA" id="ARBA00004123"/>
    </source>
</evidence>
<evidence type="ECO:0000256" key="2">
    <source>
        <dbReference type="ARBA" id="ARBA00004584"/>
    </source>
</evidence>
<organism evidence="7 8">
    <name type="scientific">Metschnikowia aff. pulcherrima</name>
    <dbReference type="NCBI Taxonomy" id="2163413"/>
    <lineage>
        <taxon>Eukaryota</taxon>
        <taxon>Fungi</taxon>
        <taxon>Dikarya</taxon>
        <taxon>Ascomycota</taxon>
        <taxon>Saccharomycotina</taxon>
        <taxon>Pichiomycetes</taxon>
        <taxon>Metschnikowiaceae</taxon>
        <taxon>Metschnikowia</taxon>
    </lineage>
</organism>
<keyword evidence="4" id="KW-0158">Chromosome</keyword>
<gene>
    <name evidence="7" type="primary">MPUL0B06820</name>
    <name evidence="7" type="ORF">METSCH_B06820</name>
</gene>
<accession>A0A4P6XL59</accession>
<comment type="subcellular location">
    <subcellularLocation>
        <location evidence="2">Chromosome</location>
        <location evidence="2">Centromere</location>
    </subcellularLocation>
    <subcellularLocation>
        <location evidence="1">Nucleus</location>
    </subcellularLocation>
</comment>
<evidence type="ECO:0000256" key="3">
    <source>
        <dbReference type="ARBA" id="ARBA00007321"/>
    </source>
</evidence>
<dbReference type="AlphaFoldDB" id="A0A4P6XL59"/>
<dbReference type="GO" id="GO:0000776">
    <property type="term" value="C:kinetochore"/>
    <property type="evidence" value="ECO:0007669"/>
    <property type="project" value="InterPro"/>
</dbReference>
<keyword evidence="5" id="KW-0539">Nucleus</keyword>
<protein>
    <submittedName>
        <fullName evidence="7">Central kinetochore subunit Mal2/MCM21</fullName>
    </submittedName>
</protein>
<dbReference type="GO" id="GO:0005634">
    <property type="term" value="C:nucleus"/>
    <property type="evidence" value="ECO:0007669"/>
    <property type="project" value="UniProtKB-SubCell"/>
</dbReference>
<dbReference type="Pfam" id="PF09496">
    <property type="entry name" value="CENP-O"/>
    <property type="match status" value="1"/>
</dbReference>
<name>A0A4P6XL59_9ASCO</name>
<evidence type="ECO:0000256" key="6">
    <source>
        <dbReference type="ARBA" id="ARBA00023328"/>
    </source>
</evidence>
<proteinExistence type="inferred from homology"/>
<sequence>MSLHDEIEELEKEIAALSTEIVPLQEKHDQIVREVSLFEAENKHNKYTKPDLPRKHVLPQDFELDDPPTLIHHSHFDLSIEKYFRSNSSKLPIETGSNDSILAKIQLKTAAGRLALKESILRFGGITAFAINERLYNTEDDALLGLRFDVLSHASGKFLKPHYIILRRRQIEAKDGIVSKKWQVFRYTTPAYVHLDQFSHYLLHENEDYGLQRFVESVRSLLVSVQYKHDKLDQLASYTYNAVFENGSDDVIVSKLNKDLECKRAVLSLKNQSLSVRHPLEIELLCDHMAIETVTCRFGEANCETIVQMMLQGCDFQNLGSVFKDVVKYLRQNGIL</sequence>
<evidence type="ECO:0000313" key="7">
    <source>
        <dbReference type="EMBL" id="QBM87479.1"/>
    </source>
</evidence>
<comment type="similarity">
    <text evidence="3">Belongs to the CENP-O/MCM21 family.</text>
</comment>
<reference evidence="8" key="1">
    <citation type="submission" date="2019-03" db="EMBL/GenBank/DDBJ databases">
        <title>Snf2 controls pulcherriminic acid biosynthesis and connects pigmentation and antifungal activity of the yeast Metschnikowia pulcherrima.</title>
        <authorList>
            <person name="Gore-Lloyd D."/>
            <person name="Sumann I."/>
            <person name="Brachmann A.O."/>
            <person name="Schneeberger K."/>
            <person name="Ortiz-Merino R.A."/>
            <person name="Moreno-Beltran M."/>
            <person name="Schlaefli M."/>
            <person name="Kirner P."/>
            <person name="Santos Kron A."/>
            <person name="Wolfe K.H."/>
            <person name="Piel J."/>
            <person name="Ahrens C.H."/>
            <person name="Henk D."/>
            <person name="Freimoser F.M."/>
        </authorList>
    </citation>
    <scope>NUCLEOTIDE SEQUENCE [LARGE SCALE GENOMIC DNA]</scope>
    <source>
        <strain evidence="8">APC 1.2</strain>
    </source>
</reference>
<dbReference type="STRING" id="2163413.A0A4P6XL59"/>
<keyword evidence="8" id="KW-1185">Reference proteome</keyword>
<dbReference type="InterPro" id="IPR018464">
    <property type="entry name" value="CENP-O"/>
</dbReference>
<evidence type="ECO:0000313" key="8">
    <source>
        <dbReference type="Proteomes" id="UP000292447"/>
    </source>
</evidence>